<reference evidence="5 6" key="1">
    <citation type="submission" date="2024-05" db="EMBL/GenBank/DDBJ databases">
        <authorList>
            <person name="Wallberg A."/>
        </authorList>
    </citation>
    <scope>NUCLEOTIDE SEQUENCE [LARGE SCALE GENOMIC DNA]</scope>
</reference>
<dbReference type="CDD" id="cd16267">
    <property type="entry name" value="HBS1-like_II"/>
    <property type="match status" value="1"/>
</dbReference>
<evidence type="ECO:0000313" key="5">
    <source>
        <dbReference type="EMBL" id="CAL4068024.1"/>
    </source>
</evidence>
<dbReference type="InterPro" id="IPR027417">
    <property type="entry name" value="P-loop_NTPase"/>
</dbReference>
<comment type="caution">
    <text evidence="5">The sequence shown here is derived from an EMBL/GenBank/DDBJ whole genome shotgun (WGS) entry which is preliminary data.</text>
</comment>
<protein>
    <submittedName>
        <fullName evidence="5">Uncharacterized protein</fullName>
    </submittedName>
</protein>
<dbReference type="InterPro" id="IPR050100">
    <property type="entry name" value="TRAFAC_GTPase_members"/>
</dbReference>
<dbReference type="FunFam" id="2.40.30.10:FF:000020">
    <property type="entry name" value="Translation elongation factor EF-1"/>
    <property type="match status" value="1"/>
</dbReference>
<proteinExistence type="predicted"/>
<dbReference type="SUPFAM" id="SSF50447">
    <property type="entry name" value="Translation proteins"/>
    <property type="match status" value="1"/>
</dbReference>
<keyword evidence="3" id="KW-0547">Nucleotide-binding</keyword>
<keyword evidence="2" id="KW-0963">Cytoplasm</keyword>
<dbReference type="AlphaFoldDB" id="A0AAV2Q078"/>
<sequence>MDSKTIETFFLNVGFKDSDVTYIPCSGLTGQNLVEASSDAALTSWFKGTTLLQAIDKLKVPDRGVSRPVRMCISDVFKGQGSNMCVSGRLETGYVQNGDRLMLLPHGDIVVAKGVTADNGAPGNSFAGDHCTLTISGITDTNDIHIGDFLCDPMKPIPQ</sequence>
<name>A0AAV2Q078_MEGNR</name>
<dbReference type="PANTHER" id="PTHR23115">
    <property type="entry name" value="TRANSLATION FACTOR"/>
    <property type="match status" value="1"/>
</dbReference>
<gene>
    <name evidence="5" type="ORF">MNOR_LOCUS6906</name>
</gene>
<dbReference type="Proteomes" id="UP001497623">
    <property type="component" value="Unassembled WGS sequence"/>
</dbReference>
<comment type="subcellular location">
    <subcellularLocation>
        <location evidence="1">Cytoplasm</location>
    </subcellularLocation>
</comment>
<evidence type="ECO:0000256" key="4">
    <source>
        <dbReference type="ARBA" id="ARBA00023134"/>
    </source>
</evidence>
<dbReference type="GO" id="GO:0005737">
    <property type="term" value="C:cytoplasm"/>
    <property type="evidence" value="ECO:0007669"/>
    <property type="project" value="UniProtKB-SubCell"/>
</dbReference>
<keyword evidence="4" id="KW-0342">GTP-binding</keyword>
<feature type="non-terminal residue" evidence="5">
    <location>
        <position position="159"/>
    </location>
</feature>
<evidence type="ECO:0000256" key="3">
    <source>
        <dbReference type="ARBA" id="ARBA00022741"/>
    </source>
</evidence>
<keyword evidence="6" id="KW-1185">Reference proteome</keyword>
<organism evidence="5 6">
    <name type="scientific">Meganyctiphanes norvegica</name>
    <name type="common">Northern krill</name>
    <name type="synonym">Thysanopoda norvegica</name>
    <dbReference type="NCBI Taxonomy" id="48144"/>
    <lineage>
        <taxon>Eukaryota</taxon>
        <taxon>Metazoa</taxon>
        <taxon>Ecdysozoa</taxon>
        <taxon>Arthropoda</taxon>
        <taxon>Crustacea</taxon>
        <taxon>Multicrustacea</taxon>
        <taxon>Malacostraca</taxon>
        <taxon>Eumalacostraca</taxon>
        <taxon>Eucarida</taxon>
        <taxon>Euphausiacea</taxon>
        <taxon>Euphausiidae</taxon>
        <taxon>Meganyctiphanes</taxon>
    </lineage>
</organism>
<dbReference type="InterPro" id="IPR009000">
    <property type="entry name" value="Transl_B-barrel_sf"/>
</dbReference>
<dbReference type="Gene3D" id="2.40.30.10">
    <property type="entry name" value="Translation factors"/>
    <property type="match status" value="1"/>
</dbReference>
<dbReference type="Gene3D" id="3.40.50.300">
    <property type="entry name" value="P-loop containing nucleotide triphosphate hydrolases"/>
    <property type="match status" value="1"/>
</dbReference>
<evidence type="ECO:0000256" key="1">
    <source>
        <dbReference type="ARBA" id="ARBA00004496"/>
    </source>
</evidence>
<evidence type="ECO:0000256" key="2">
    <source>
        <dbReference type="ARBA" id="ARBA00022490"/>
    </source>
</evidence>
<accession>A0AAV2Q078</accession>
<evidence type="ECO:0000313" key="6">
    <source>
        <dbReference type="Proteomes" id="UP001497623"/>
    </source>
</evidence>
<dbReference type="EMBL" id="CAXKWB010002934">
    <property type="protein sequence ID" value="CAL4068024.1"/>
    <property type="molecule type" value="Genomic_DNA"/>
</dbReference>
<dbReference type="GO" id="GO:0005525">
    <property type="term" value="F:GTP binding"/>
    <property type="evidence" value="ECO:0007669"/>
    <property type="project" value="UniProtKB-KW"/>
</dbReference>